<dbReference type="Proteomes" id="UP000828048">
    <property type="component" value="Chromosome 4"/>
</dbReference>
<accession>A0ACB7Z325</accession>
<evidence type="ECO:0000313" key="2">
    <source>
        <dbReference type="Proteomes" id="UP000828048"/>
    </source>
</evidence>
<organism evidence="1 2">
    <name type="scientific">Vaccinium darrowii</name>
    <dbReference type="NCBI Taxonomy" id="229202"/>
    <lineage>
        <taxon>Eukaryota</taxon>
        <taxon>Viridiplantae</taxon>
        <taxon>Streptophyta</taxon>
        <taxon>Embryophyta</taxon>
        <taxon>Tracheophyta</taxon>
        <taxon>Spermatophyta</taxon>
        <taxon>Magnoliopsida</taxon>
        <taxon>eudicotyledons</taxon>
        <taxon>Gunneridae</taxon>
        <taxon>Pentapetalae</taxon>
        <taxon>asterids</taxon>
        <taxon>Ericales</taxon>
        <taxon>Ericaceae</taxon>
        <taxon>Vaccinioideae</taxon>
        <taxon>Vaccinieae</taxon>
        <taxon>Vaccinium</taxon>
    </lineage>
</organism>
<dbReference type="EMBL" id="CM037154">
    <property type="protein sequence ID" value="KAH7859920.1"/>
    <property type="molecule type" value="Genomic_DNA"/>
</dbReference>
<name>A0ACB7Z325_9ERIC</name>
<proteinExistence type="predicted"/>
<keyword evidence="2" id="KW-1185">Reference proteome</keyword>
<protein>
    <submittedName>
        <fullName evidence="1">Uncharacterized protein</fullName>
    </submittedName>
</protein>
<evidence type="ECO:0000313" key="1">
    <source>
        <dbReference type="EMBL" id="KAH7859920.1"/>
    </source>
</evidence>
<gene>
    <name evidence="1" type="ORF">Vadar_007124</name>
</gene>
<comment type="caution">
    <text evidence="1">The sequence shown here is derived from an EMBL/GenBank/DDBJ whole genome shotgun (WGS) entry which is preliminary data.</text>
</comment>
<sequence length="167" mass="18514">MVINKLIDRTLIVFLTVFAVAAPLDAGLLLLRRDAPPLLYRKKYGVDLATQKPGFFVALLWLEVALQWPLAVINLYGVLSGPRLPWWFRTTALVFGASYCTSMITVAAELKWSSHSVSPTLLMVYLLLIGCGVLVILRGLLTSSDEKAPTTERGPESKRGIENKKRT</sequence>
<reference evidence="1 2" key="1">
    <citation type="journal article" date="2021" name="Hortic Res">
        <title>High-quality reference genome and annotation aids understanding of berry development for evergreen blueberry (Vaccinium darrowii).</title>
        <authorList>
            <person name="Yu J."/>
            <person name="Hulse-Kemp A.M."/>
            <person name="Babiker E."/>
            <person name="Staton M."/>
        </authorList>
    </citation>
    <scope>NUCLEOTIDE SEQUENCE [LARGE SCALE GENOMIC DNA]</scope>
    <source>
        <strain evidence="2">cv. NJ 8807/NJ 8810</strain>
        <tissue evidence="1">Young leaf</tissue>
    </source>
</reference>